<dbReference type="Pfam" id="PF04147">
    <property type="entry name" value="Nop14"/>
    <property type="match status" value="1"/>
</dbReference>
<accession>A0A1B7TB17</accession>
<evidence type="ECO:0000313" key="10">
    <source>
        <dbReference type="Proteomes" id="UP000092321"/>
    </source>
</evidence>
<dbReference type="PANTHER" id="PTHR23183:SF0">
    <property type="entry name" value="NUCLEOLAR PROTEIN 14"/>
    <property type="match status" value="1"/>
</dbReference>
<feature type="region of interest" description="Disordered" evidence="8">
    <location>
        <begin position="363"/>
        <end position="401"/>
    </location>
</feature>
<evidence type="ECO:0000313" key="9">
    <source>
        <dbReference type="EMBL" id="OBA25918.1"/>
    </source>
</evidence>
<dbReference type="PANTHER" id="PTHR23183">
    <property type="entry name" value="NOP14"/>
    <property type="match status" value="1"/>
</dbReference>
<comment type="subcellular location">
    <subcellularLocation>
        <location evidence="1">Nucleus</location>
        <location evidence="1">Nucleolus</location>
    </subcellularLocation>
</comment>
<dbReference type="GO" id="GO:0030692">
    <property type="term" value="C:Noc4p-Nop14p complex"/>
    <property type="evidence" value="ECO:0007669"/>
    <property type="project" value="TreeGrafter"/>
</dbReference>
<evidence type="ECO:0000256" key="1">
    <source>
        <dbReference type="ARBA" id="ARBA00004604"/>
    </source>
</evidence>
<proteinExistence type="inferred from homology"/>
<feature type="region of interest" description="Disordered" evidence="8">
    <location>
        <begin position="201"/>
        <end position="228"/>
    </location>
</feature>
<sequence>MAKNSQLQRLKSKLKENGLHGVRYASKKSKQRAKLSSKEDDGREEKIQEIRDSMNMFDKTVKSHKKANILANANTNSNSKTTDKRQLEYEAKLMSYNVNKANLNKNNTFKDNRFGERGFSGLSEEEKTLERYKLEQIKQFEEQQHELSQDYTSMKGGRKAKKSLYNLEDDAEEEDSGMFKLTHAGHSLFDDDEYEQIIQARNKRNRDDLEKQDGDMEDGVPRKKTKKEVMQEIIAKSKMYKQERQEKQNTMNEQILDLDEDFDDLLAELKTTEKESIKQKKENAGSESKLENNIEFNDYDSKVKTFQFDKRAQPQDRVLSEKELLEKEEEEAKKLEKEREMRMRGIFNLDNEDEERLDIEKLDEGFWNDESDEDKEGEDADVPDSDNDIIFDEDTEKNKKSKENVEDIATFECPSTHKQFLTLLNDYPIEEHVSVVKKIISSHQPKLAEGNNLKLENFTKVIFQHLQFLVDTMKEEEEIELLDQFVDIFVKLIAKYNNRLIDFLRMNIQSLQEKFEQKHESIVKPSTILFFSLVGFVYSTSDHYHLIVTPSLILINEFLEQLQFDSLVNNKFGCMLLEINNKYQNLSKRYAPESLFFVVKSLDYYISDKVKLVKDVEYEQLSIRKLNDKTTNSTNVLKNLLFNITQSLNMIWDEKTAVNEIIDIVKPRLFKLQRKYGNVESVKDQIISIIESMDTIVSNNLHHPLILQNHRLISIPLVTPKFDDNFNPDKRYNNDISPQQNEINRLKKQVHKESKFQLKQFRKDSKFTQDLRTKEMIADKQAYHDKMKRIVNVINTEEGSERNMYEKEKKMRQGKK</sequence>
<feature type="coiled-coil region" evidence="7">
    <location>
        <begin position="315"/>
        <end position="345"/>
    </location>
</feature>
<dbReference type="GO" id="GO:0032040">
    <property type="term" value="C:small-subunit processome"/>
    <property type="evidence" value="ECO:0007669"/>
    <property type="project" value="InterPro"/>
</dbReference>
<feature type="compositionally biased region" description="Basic residues" evidence="8">
    <location>
        <begin position="25"/>
        <end position="35"/>
    </location>
</feature>
<keyword evidence="4" id="KW-0698">rRNA processing</keyword>
<dbReference type="Proteomes" id="UP000092321">
    <property type="component" value="Unassembled WGS sequence"/>
</dbReference>
<protein>
    <submittedName>
        <fullName evidence="9">Nop14-like protein</fullName>
    </submittedName>
</protein>
<reference evidence="10" key="1">
    <citation type="journal article" date="2016" name="Proc. Natl. Acad. Sci. U.S.A.">
        <title>Comparative genomics of biotechnologically important yeasts.</title>
        <authorList>
            <person name="Riley R."/>
            <person name="Haridas S."/>
            <person name="Wolfe K.H."/>
            <person name="Lopes M.R."/>
            <person name="Hittinger C.T."/>
            <person name="Goeker M."/>
            <person name="Salamov A.A."/>
            <person name="Wisecaver J.H."/>
            <person name="Long T.M."/>
            <person name="Calvey C.H."/>
            <person name="Aerts A.L."/>
            <person name="Barry K.W."/>
            <person name="Choi C."/>
            <person name="Clum A."/>
            <person name="Coughlan A.Y."/>
            <person name="Deshpande S."/>
            <person name="Douglass A.P."/>
            <person name="Hanson S.J."/>
            <person name="Klenk H.-P."/>
            <person name="LaButti K.M."/>
            <person name="Lapidus A."/>
            <person name="Lindquist E.A."/>
            <person name="Lipzen A.M."/>
            <person name="Meier-Kolthoff J.P."/>
            <person name="Ohm R.A."/>
            <person name="Otillar R.P."/>
            <person name="Pangilinan J.L."/>
            <person name="Peng Y."/>
            <person name="Rokas A."/>
            <person name="Rosa C.A."/>
            <person name="Scheuner C."/>
            <person name="Sibirny A.A."/>
            <person name="Slot J.C."/>
            <person name="Stielow J.B."/>
            <person name="Sun H."/>
            <person name="Kurtzman C.P."/>
            <person name="Blackwell M."/>
            <person name="Grigoriev I.V."/>
            <person name="Jeffries T.W."/>
        </authorList>
    </citation>
    <scope>NUCLEOTIDE SEQUENCE [LARGE SCALE GENOMIC DNA]</scope>
    <source>
        <strain evidence="10">NRRL Y-1626</strain>
    </source>
</reference>
<dbReference type="AlphaFoldDB" id="A0A1B7TB17"/>
<keyword evidence="3" id="KW-0690">Ribosome biogenesis</keyword>
<evidence type="ECO:0000256" key="6">
    <source>
        <dbReference type="ARBA" id="ARBA00024695"/>
    </source>
</evidence>
<evidence type="ECO:0000256" key="8">
    <source>
        <dbReference type="SAM" id="MobiDB-lite"/>
    </source>
</evidence>
<comment type="function">
    <text evidence="6">Involved in nucleolar processing of pre-18S ribosomal RNA. Has a role in the nuclear export of 40S pre-ribosomal subunit to the cytoplasm.</text>
</comment>
<evidence type="ECO:0000256" key="7">
    <source>
        <dbReference type="SAM" id="Coils"/>
    </source>
</evidence>
<feature type="compositionally biased region" description="Acidic residues" evidence="8">
    <location>
        <begin position="366"/>
        <end position="395"/>
    </location>
</feature>
<organism evidence="9 10">
    <name type="scientific">Hanseniaspora valbyensis NRRL Y-1626</name>
    <dbReference type="NCBI Taxonomy" id="766949"/>
    <lineage>
        <taxon>Eukaryota</taxon>
        <taxon>Fungi</taxon>
        <taxon>Dikarya</taxon>
        <taxon>Ascomycota</taxon>
        <taxon>Saccharomycotina</taxon>
        <taxon>Saccharomycetes</taxon>
        <taxon>Saccharomycodales</taxon>
        <taxon>Saccharomycodaceae</taxon>
        <taxon>Hanseniaspora</taxon>
    </lineage>
</organism>
<feature type="compositionally biased region" description="Basic and acidic residues" evidence="8">
    <location>
        <begin position="205"/>
        <end position="214"/>
    </location>
</feature>
<dbReference type="OrthoDB" id="441771at2759"/>
<keyword evidence="10" id="KW-1185">Reference proteome</keyword>
<feature type="region of interest" description="Disordered" evidence="8">
    <location>
        <begin position="1"/>
        <end position="46"/>
    </location>
</feature>
<keyword evidence="7" id="KW-0175">Coiled coil</keyword>
<keyword evidence="5" id="KW-0539">Nucleus</keyword>
<evidence type="ECO:0000256" key="2">
    <source>
        <dbReference type="ARBA" id="ARBA00007466"/>
    </source>
</evidence>
<name>A0A1B7TB17_9ASCO</name>
<evidence type="ECO:0000256" key="3">
    <source>
        <dbReference type="ARBA" id="ARBA00022517"/>
    </source>
</evidence>
<comment type="similarity">
    <text evidence="2">Belongs to the NOP14 family.</text>
</comment>
<evidence type="ECO:0000256" key="4">
    <source>
        <dbReference type="ARBA" id="ARBA00022552"/>
    </source>
</evidence>
<dbReference type="EMBL" id="LXPE01000034">
    <property type="protein sequence ID" value="OBA25918.1"/>
    <property type="molecule type" value="Genomic_DNA"/>
</dbReference>
<feature type="compositionally biased region" description="Basic and acidic residues" evidence="8">
    <location>
        <begin position="36"/>
        <end position="46"/>
    </location>
</feature>
<dbReference type="InterPro" id="IPR007276">
    <property type="entry name" value="Nop14"/>
</dbReference>
<dbReference type="GO" id="GO:0030490">
    <property type="term" value="P:maturation of SSU-rRNA"/>
    <property type="evidence" value="ECO:0007669"/>
    <property type="project" value="TreeGrafter"/>
</dbReference>
<gene>
    <name evidence="9" type="ORF">HANVADRAFT_53560</name>
</gene>
<comment type="caution">
    <text evidence="9">The sequence shown here is derived from an EMBL/GenBank/DDBJ whole genome shotgun (WGS) entry which is preliminary data.</text>
</comment>
<evidence type="ECO:0000256" key="5">
    <source>
        <dbReference type="ARBA" id="ARBA00023242"/>
    </source>
</evidence>